<name>A0ABV0K9V7_9CYAN</name>
<dbReference type="Pfam" id="PF01734">
    <property type="entry name" value="Patatin"/>
    <property type="match status" value="1"/>
</dbReference>
<dbReference type="Proteomes" id="UP001482513">
    <property type="component" value="Unassembled WGS sequence"/>
</dbReference>
<evidence type="ECO:0000313" key="4">
    <source>
        <dbReference type="Proteomes" id="UP001482513"/>
    </source>
</evidence>
<keyword evidence="4" id="KW-1185">Reference proteome</keyword>
<keyword evidence="1" id="KW-0443">Lipid metabolism</keyword>
<dbReference type="InterPro" id="IPR016035">
    <property type="entry name" value="Acyl_Trfase/lysoPLipase"/>
</dbReference>
<evidence type="ECO:0000259" key="2">
    <source>
        <dbReference type="Pfam" id="PF01734"/>
    </source>
</evidence>
<dbReference type="InterPro" id="IPR002641">
    <property type="entry name" value="PNPLA_dom"/>
</dbReference>
<accession>A0ABV0K9V7</accession>
<evidence type="ECO:0000313" key="3">
    <source>
        <dbReference type="EMBL" id="MEP0949543.1"/>
    </source>
</evidence>
<dbReference type="EMBL" id="JAMPKX010000012">
    <property type="protein sequence ID" value="MEP0949543.1"/>
    <property type="molecule type" value="Genomic_DNA"/>
</dbReference>
<dbReference type="Gene3D" id="3.40.1090.10">
    <property type="entry name" value="Cytosolic phospholipase A2 catalytic domain"/>
    <property type="match status" value="2"/>
</dbReference>
<organism evidence="3 4">
    <name type="scientific">Leptolyngbya subtilissima DQ-A4</name>
    <dbReference type="NCBI Taxonomy" id="2933933"/>
    <lineage>
        <taxon>Bacteria</taxon>
        <taxon>Bacillati</taxon>
        <taxon>Cyanobacteriota</taxon>
        <taxon>Cyanophyceae</taxon>
        <taxon>Leptolyngbyales</taxon>
        <taxon>Leptolyngbyaceae</taxon>
        <taxon>Leptolyngbya group</taxon>
        <taxon>Leptolyngbya</taxon>
    </lineage>
</organism>
<protein>
    <submittedName>
        <fullName evidence="3">Patatin-like phospholipase family protein</fullName>
    </submittedName>
</protein>
<gene>
    <name evidence="3" type="ORF">NC992_21875</name>
</gene>
<comment type="caution">
    <text evidence="3">The sequence shown here is derived from an EMBL/GenBank/DDBJ whole genome shotgun (WGS) entry which is preliminary data.</text>
</comment>
<proteinExistence type="predicted"/>
<evidence type="ECO:0000256" key="1">
    <source>
        <dbReference type="ARBA" id="ARBA00023098"/>
    </source>
</evidence>
<feature type="domain" description="PNPLA" evidence="2">
    <location>
        <begin position="26"/>
        <end position="260"/>
    </location>
</feature>
<reference evidence="3 4" key="1">
    <citation type="submission" date="2022-04" db="EMBL/GenBank/DDBJ databases">
        <title>Positive selection, recombination, and allopatry shape intraspecific diversity of widespread and dominant cyanobacteria.</title>
        <authorList>
            <person name="Wei J."/>
            <person name="Shu W."/>
            <person name="Hu C."/>
        </authorList>
    </citation>
    <scope>NUCLEOTIDE SEQUENCE [LARGE SCALE GENOMIC DNA]</scope>
    <source>
        <strain evidence="3 4">DQ-A4</strain>
    </source>
</reference>
<dbReference type="SUPFAM" id="SSF52151">
    <property type="entry name" value="FabD/lysophospholipase-like"/>
    <property type="match status" value="1"/>
</dbReference>
<sequence>MTTTPLDFKQFPEETPKDLSQIPIGLSLSGGGYRAAAFHLGTLAYLERIKLLTQLSRLSTVSGGTFTGSKYILSLVEGIGFLEFFQNFYRFLRDQDLFKAGLADLSQGPSRVPSGQPKLILSMANVYADTFLKSPQGHPYTLGEVLDAEISIKEISFNTTEFRTGVAFRFQKSANGRARIGNGNVSIPKDAAKEIRLADIVAASSCFPGGFEPLEFPQDFAWPNNQIPPKVKDAVGENGQFRSLALMDGGIFDNQGIDSLILSDS</sequence>
<dbReference type="RefSeq" id="WP_190695155.1">
    <property type="nucleotide sequence ID" value="NZ_JAMPKX010000012.1"/>
</dbReference>